<reference evidence="3" key="1">
    <citation type="submission" date="2025-08" db="UniProtKB">
        <authorList>
            <consortium name="RefSeq"/>
        </authorList>
    </citation>
    <scope>IDENTIFICATION</scope>
</reference>
<feature type="non-terminal residue" evidence="3">
    <location>
        <position position="252"/>
    </location>
</feature>
<evidence type="ECO:0000256" key="1">
    <source>
        <dbReference type="ARBA" id="ARBA00023268"/>
    </source>
</evidence>
<dbReference type="InterPro" id="IPR036397">
    <property type="entry name" value="RNaseH_sf"/>
</dbReference>
<dbReference type="KEGG" id="nta:107759718"/>
<evidence type="ECO:0000313" key="3">
    <source>
        <dbReference type="RefSeq" id="XP_016433202.1"/>
    </source>
</evidence>
<dbReference type="GO" id="GO:0015074">
    <property type="term" value="P:DNA integration"/>
    <property type="evidence" value="ECO:0007669"/>
    <property type="project" value="InterPro"/>
</dbReference>
<dbReference type="GO" id="GO:0003824">
    <property type="term" value="F:catalytic activity"/>
    <property type="evidence" value="ECO:0007669"/>
    <property type="project" value="UniProtKB-KW"/>
</dbReference>
<proteinExistence type="predicted"/>
<dbReference type="PROSITE" id="PS50994">
    <property type="entry name" value="INTEGRASE"/>
    <property type="match status" value="1"/>
</dbReference>
<dbReference type="RefSeq" id="XP_016433202.1">
    <property type="nucleotide sequence ID" value="XM_016577716.1"/>
</dbReference>
<dbReference type="PANTHER" id="PTHR37984:SF5">
    <property type="entry name" value="PROTEIN NYNRIN-LIKE"/>
    <property type="match status" value="1"/>
</dbReference>
<dbReference type="InterPro" id="IPR001584">
    <property type="entry name" value="Integrase_cat-core"/>
</dbReference>
<dbReference type="PANTHER" id="PTHR37984">
    <property type="entry name" value="PROTEIN CBG26694"/>
    <property type="match status" value="1"/>
</dbReference>
<dbReference type="Pfam" id="PF00665">
    <property type="entry name" value="rve"/>
    <property type="match status" value="1"/>
</dbReference>
<dbReference type="SMR" id="A0A1S3WZY3"/>
<dbReference type="InterPro" id="IPR043502">
    <property type="entry name" value="DNA/RNA_pol_sf"/>
</dbReference>
<keyword evidence="1" id="KW-0511">Multifunctional enzyme</keyword>
<accession>A0A1S3WZY3</accession>
<dbReference type="Pfam" id="PF17919">
    <property type="entry name" value="RT_RNaseH_2"/>
    <property type="match status" value="1"/>
</dbReference>
<dbReference type="InterPro" id="IPR012337">
    <property type="entry name" value="RNaseH-like_sf"/>
</dbReference>
<dbReference type="SUPFAM" id="SSF53098">
    <property type="entry name" value="Ribonuclease H-like"/>
    <property type="match status" value="1"/>
</dbReference>
<dbReference type="SUPFAM" id="SSF56672">
    <property type="entry name" value="DNA/RNA polymerases"/>
    <property type="match status" value="1"/>
</dbReference>
<dbReference type="PaxDb" id="4097-A0A1S3WZY3"/>
<sequence length="252" mass="28726">MVAFEELKRRLVSAPIIVAPDWEQPFEFMCDASDYVVGAVLGQREEKVIPDRLEEFDLKIHDRKGTENQVADHLSRLEGAEKKVEVDEIVENFPIEQLLATSLEVEAVSFPTNDTKGVVGFLRKNLFTWFGAPRAIISDGGTHFCSRAFEKLLKKYGVRHKVATPYHPQTSVQVEVSNREIKSVLTKTVNATRTDWARKLDDALWVYRTAFKTPIGMLPYKLVFGKVCHLTVELEHRALWALRQLNLDMEAA</sequence>
<dbReference type="OrthoDB" id="1194521at2759"/>
<protein>
    <recommendedName>
        <fullName evidence="2">Integrase catalytic domain-containing protein</fullName>
    </recommendedName>
</protein>
<dbReference type="AlphaFoldDB" id="A0A1S3WZY3"/>
<dbReference type="InterPro" id="IPR041577">
    <property type="entry name" value="RT_RNaseH_2"/>
</dbReference>
<dbReference type="Gene3D" id="3.30.420.10">
    <property type="entry name" value="Ribonuclease H-like superfamily/Ribonuclease H"/>
    <property type="match status" value="1"/>
</dbReference>
<evidence type="ECO:0000259" key="2">
    <source>
        <dbReference type="PROSITE" id="PS50994"/>
    </source>
</evidence>
<name>A0A1S3WZY3_TOBAC</name>
<dbReference type="OMA" id="FTWFGAP"/>
<gene>
    <name evidence="3" type="primary">LOC107759718</name>
</gene>
<dbReference type="InterPro" id="IPR050951">
    <property type="entry name" value="Retrovirus_Pol_polyprotein"/>
</dbReference>
<dbReference type="GO" id="GO:0003676">
    <property type="term" value="F:nucleic acid binding"/>
    <property type="evidence" value="ECO:0007669"/>
    <property type="project" value="InterPro"/>
</dbReference>
<organism evidence="3">
    <name type="scientific">Nicotiana tabacum</name>
    <name type="common">Common tobacco</name>
    <dbReference type="NCBI Taxonomy" id="4097"/>
    <lineage>
        <taxon>Eukaryota</taxon>
        <taxon>Viridiplantae</taxon>
        <taxon>Streptophyta</taxon>
        <taxon>Embryophyta</taxon>
        <taxon>Tracheophyta</taxon>
        <taxon>Spermatophyta</taxon>
        <taxon>Magnoliopsida</taxon>
        <taxon>eudicotyledons</taxon>
        <taxon>Gunneridae</taxon>
        <taxon>Pentapetalae</taxon>
        <taxon>asterids</taxon>
        <taxon>lamiids</taxon>
        <taxon>Solanales</taxon>
        <taxon>Solanaceae</taxon>
        <taxon>Nicotianoideae</taxon>
        <taxon>Nicotianeae</taxon>
        <taxon>Nicotiana</taxon>
    </lineage>
</organism>
<feature type="domain" description="Integrase catalytic" evidence="2">
    <location>
        <begin position="46"/>
        <end position="227"/>
    </location>
</feature>